<name>A0ABN1VCH2_9PSEU</name>
<proteinExistence type="predicted"/>
<comment type="caution">
    <text evidence="1">The sequence shown here is derived from an EMBL/GenBank/DDBJ whole genome shotgun (WGS) entry which is preliminary data.</text>
</comment>
<accession>A0ABN1VCH2</accession>
<gene>
    <name evidence="1" type="ORF">GCM10009675_19460</name>
</gene>
<protein>
    <submittedName>
        <fullName evidence="1">Uncharacterized protein</fullName>
    </submittedName>
</protein>
<dbReference type="RefSeq" id="WP_253853241.1">
    <property type="nucleotide sequence ID" value="NZ_BAAALM010000007.1"/>
</dbReference>
<sequence>MVTTRLKPAKVLGLTRKAARKRGLMVEQIPNRGKGSHQVYVVTDAAGVEVGRFAITGHNRELSWTVLRSIEDALAHLFGAKWMEET</sequence>
<reference evidence="1 2" key="1">
    <citation type="journal article" date="2019" name="Int. J. Syst. Evol. Microbiol.">
        <title>The Global Catalogue of Microorganisms (GCM) 10K type strain sequencing project: providing services to taxonomists for standard genome sequencing and annotation.</title>
        <authorList>
            <consortium name="The Broad Institute Genomics Platform"/>
            <consortium name="The Broad Institute Genome Sequencing Center for Infectious Disease"/>
            <person name="Wu L."/>
            <person name="Ma J."/>
        </authorList>
    </citation>
    <scope>NUCLEOTIDE SEQUENCE [LARGE SCALE GENOMIC DNA]</scope>
    <source>
        <strain evidence="1 2">JCM 13022</strain>
    </source>
</reference>
<evidence type="ECO:0000313" key="2">
    <source>
        <dbReference type="Proteomes" id="UP001500467"/>
    </source>
</evidence>
<organism evidence="1 2">
    <name type="scientific">Prauserella alba</name>
    <dbReference type="NCBI Taxonomy" id="176898"/>
    <lineage>
        <taxon>Bacteria</taxon>
        <taxon>Bacillati</taxon>
        <taxon>Actinomycetota</taxon>
        <taxon>Actinomycetes</taxon>
        <taxon>Pseudonocardiales</taxon>
        <taxon>Pseudonocardiaceae</taxon>
        <taxon>Prauserella</taxon>
    </lineage>
</organism>
<dbReference type="EMBL" id="BAAALM010000007">
    <property type="protein sequence ID" value="GAA1202506.1"/>
    <property type="molecule type" value="Genomic_DNA"/>
</dbReference>
<dbReference type="Proteomes" id="UP001500467">
    <property type="component" value="Unassembled WGS sequence"/>
</dbReference>
<evidence type="ECO:0000313" key="1">
    <source>
        <dbReference type="EMBL" id="GAA1202506.1"/>
    </source>
</evidence>
<keyword evidence="2" id="KW-1185">Reference proteome</keyword>